<dbReference type="PANTHER" id="PTHR34129">
    <property type="entry name" value="BLR1139 PROTEIN"/>
    <property type="match status" value="1"/>
</dbReference>
<dbReference type="SUPFAM" id="SSF56399">
    <property type="entry name" value="ADP-ribosylation"/>
    <property type="match status" value="1"/>
</dbReference>
<dbReference type="PANTHER" id="PTHR34129:SF1">
    <property type="entry name" value="DUF952 DOMAIN-CONTAINING PROTEIN"/>
    <property type="match status" value="1"/>
</dbReference>
<comment type="caution">
    <text evidence="1">The sequence shown here is derived from an EMBL/GenBank/DDBJ whole genome shotgun (WGS) entry which is preliminary data.</text>
</comment>
<dbReference type="InterPro" id="IPR009297">
    <property type="entry name" value="DUF952"/>
</dbReference>
<keyword evidence="2" id="KW-1185">Reference proteome</keyword>
<dbReference type="Proteomes" id="UP001523216">
    <property type="component" value="Unassembled WGS sequence"/>
</dbReference>
<evidence type="ECO:0000313" key="1">
    <source>
        <dbReference type="EMBL" id="MCM4076679.1"/>
    </source>
</evidence>
<proteinExistence type="predicted"/>
<organism evidence="1 2">
    <name type="scientific">Paractinoplanes hotanensis</name>
    <dbReference type="NCBI Taxonomy" id="2906497"/>
    <lineage>
        <taxon>Bacteria</taxon>
        <taxon>Bacillati</taxon>
        <taxon>Actinomycetota</taxon>
        <taxon>Actinomycetes</taxon>
        <taxon>Micromonosporales</taxon>
        <taxon>Micromonosporaceae</taxon>
        <taxon>Paractinoplanes</taxon>
    </lineage>
</organism>
<gene>
    <name evidence="1" type="ORF">LXN57_03755</name>
</gene>
<protein>
    <submittedName>
        <fullName evidence="1">DUF952 domain-containing protein</fullName>
    </submittedName>
</protein>
<dbReference type="RefSeq" id="WP_251796576.1">
    <property type="nucleotide sequence ID" value="NZ_JAMQOL010000004.1"/>
</dbReference>
<dbReference type="Gene3D" id="3.20.170.20">
    <property type="entry name" value="Protein of unknown function DUF952"/>
    <property type="match status" value="1"/>
</dbReference>
<dbReference type="Pfam" id="PF06108">
    <property type="entry name" value="DUF952"/>
    <property type="match status" value="1"/>
</dbReference>
<reference evidence="1 2" key="1">
    <citation type="submission" date="2022-06" db="EMBL/GenBank/DDBJ databases">
        <title>Actinoplanes abujensis sp. nov., isolated from Nigerian arid soil.</title>
        <authorList>
            <person name="Ding P."/>
        </authorList>
    </citation>
    <scope>NUCLEOTIDE SEQUENCE [LARGE SCALE GENOMIC DNA]</scope>
    <source>
        <strain evidence="2">TRM88002</strain>
    </source>
</reference>
<dbReference type="EMBL" id="JAMQOL010000004">
    <property type="protein sequence ID" value="MCM4076679.1"/>
    <property type="molecule type" value="Genomic_DNA"/>
</dbReference>
<evidence type="ECO:0000313" key="2">
    <source>
        <dbReference type="Proteomes" id="UP001523216"/>
    </source>
</evidence>
<accession>A0ABT0XSC4</accession>
<sequence length="119" mass="12841">MILHIVPRSAWEAAQAAGVYEGDTLATQGFIHCSTEHQAHIPATALFRGRDDLLLLVIDESRLPVPITWEQGDPPAADGNPFPHLYAPLPLDAVAAVKEYRPGPDGAFEPLQLGAQPEL</sequence>
<name>A0ABT0XSC4_9ACTN</name>